<dbReference type="InterPro" id="IPR009014">
    <property type="entry name" value="Transketo_C/PFOR_II"/>
</dbReference>
<organism evidence="5 6">
    <name type="scientific">Novosphingobium marinum</name>
    <dbReference type="NCBI Taxonomy" id="1514948"/>
    <lineage>
        <taxon>Bacteria</taxon>
        <taxon>Pseudomonadati</taxon>
        <taxon>Pseudomonadota</taxon>
        <taxon>Alphaproteobacteria</taxon>
        <taxon>Sphingomonadales</taxon>
        <taxon>Sphingomonadaceae</taxon>
        <taxon>Novosphingobium</taxon>
    </lineage>
</organism>
<keyword evidence="2 5" id="KW-0560">Oxidoreductase</keyword>
<dbReference type="RefSeq" id="WP_179405977.1">
    <property type="nucleotide sequence ID" value="NZ_BMGF01000001.1"/>
</dbReference>
<accession>A0A7Y9XVT8</accession>
<dbReference type="Pfam" id="PF02779">
    <property type="entry name" value="Transket_pyr"/>
    <property type="match status" value="1"/>
</dbReference>
<evidence type="ECO:0000313" key="6">
    <source>
        <dbReference type="Proteomes" id="UP000522081"/>
    </source>
</evidence>
<dbReference type="PANTHER" id="PTHR43257">
    <property type="entry name" value="PYRUVATE DEHYDROGENASE E1 COMPONENT BETA SUBUNIT"/>
    <property type="match status" value="1"/>
</dbReference>
<evidence type="ECO:0000259" key="4">
    <source>
        <dbReference type="SMART" id="SM00861"/>
    </source>
</evidence>
<evidence type="ECO:0000256" key="2">
    <source>
        <dbReference type="ARBA" id="ARBA00023002"/>
    </source>
</evidence>
<gene>
    <name evidence="5" type="ORF">FHS75_000326</name>
</gene>
<dbReference type="Gene3D" id="3.40.50.970">
    <property type="match status" value="1"/>
</dbReference>
<name>A0A7Y9XVT8_9SPHN</name>
<keyword evidence="3" id="KW-0786">Thiamine pyrophosphate</keyword>
<keyword evidence="5" id="KW-0670">Pyruvate</keyword>
<dbReference type="SUPFAM" id="SSF52518">
    <property type="entry name" value="Thiamin diphosphate-binding fold (THDP-binding)"/>
    <property type="match status" value="1"/>
</dbReference>
<dbReference type="Gene3D" id="3.40.50.920">
    <property type="match status" value="1"/>
</dbReference>
<protein>
    <submittedName>
        <fullName evidence="5">Pyruvate dehydrogenase E1 component beta subunit</fullName>
        <ecNumber evidence="5">1.2.4.1</ecNumber>
    </submittedName>
</protein>
<evidence type="ECO:0000256" key="1">
    <source>
        <dbReference type="ARBA" id="ARBA00001964"/>
    </source>
</evidence>
<dbReference type="Pfam" id="PF02780">
    <property type="entry name" value="Transketolase_C"/>
    <property type="match status" value="1"/>
</dbReference>
<dbReference type="GO" id="GO:0004739">
    <property type="term" value="F:pyruvate dehydrogenase (acetyl-transferring) activity"/>
    <property type="evidence" value="ECO:0007669"/>
    <property type="project" value="UniProtKB-EC"/>
</dbReference>
<dbReference type="EMBL" id="JACBZF010000001">
    <property type="protein sequence ID" value="NYH94021.1"/>
    <property type="molecule type" value="Genomic_DNA"/>
</dbReference>
<dbReference type="InterPro" id="IPR005475">
    <property type="entry name" value="Transketolase-like_Pyr-bd"/>
</dbReference>
<comment type="caution">
    <text evidence="5">The sequence shown here is derived from an EMBL/GenBank/DDBJ whole genome shotgun (WGS) entry which is preliminary data.</text>
</comment>
<dbReference type="Proteomes" id="UP000522081">
    <property type="component" value="Unassembled WGS sequence"/>
</dbReference>
<dbReference type="EC" id="1.2.4.1" evidence="5"/>
<feature type="domain" description="Transketolase-like pyrimidine-binding" evidence="4">
    <location>
        <begin position="4"/>
        <end position="176"/>
    </location>
</feature>
<evidence type="ECO:0000256" key="3">
    <source>
        <dbReference type="ARBA" id="ARBA00023052"/>
    </source>
</evidence>
<dbReference type="SMART" id="SM00861">
    <property type="entry name" value="Transket_pyr"/>
    <property type="match status" value="1"/>
</dbReference>
<dbReference type="CDD" id="cd07036">
    <property type="entry name" value="TPP_PYR_E1-PDHc-beta_like"/>
    <property type="match status" value="1"/>
</dbReference>
<dbReference type="InterPro" id="IPR029061">
    <property type="entry name" value="THDP-binding"/>
</dbReference>
<dbReference type="FunFam" id="3.40.50.920:FF:000001">
    <property type="entry name" value="Pyruvate dehydrogenase E1 beta subunit"/>
    <property type="match status" value="1"/>
</dbReference>
<keyword evidence="6" id="KW-1185">Reference proteome</keyword>
<dbReference type="AlphaFoldDB" id="A0A7Y9XVT8"/>
<evidence type="ECO:0000313" key="5">
    <source>
        <dbReference type="EMBL" id="NYH94021.1"/>
    </source>
</evidence>
<dbReference type="SUPFAM" id="SSF52922">
    <property type="entry name" value="TK C-terminal domain-like"/>
    <property type="match status" value="1"/>
</dbReference>
<proteinExistence type="predicted"/>
<dbReference type="PANTHER" id="PTHR43257:SF2">
    <property type="entry name" value="PYRUVATE DEHYDROGENASE E1 COMPONENT SUBUNIT BETA"/>
    <property type="match status" value="1"/>
</dbReference>
<dbReference type="InterPro" id="IPR033248">
    <property type="entry name" value="Transketolase_C"/>
</dbReference>
<sequence length="325" mass="34880">MAKLNFLAALRDAMAEEMRRDADVFVMGEDLRQNLYGSSAGLLDEFGPVRVRDVPLAEAGVIGTAIGAAMVGMRPVVDITISPFLYPACDQIISIAAKSRYIYGGQTSVPIVLRASLFYNAGSAAQHSDRPYQFFLGVPGLKIVVPSDAASAKGLLKTAIRDDDPVLFFEDFNLWSTSVRCDHDDEADRTVPLGRAAVKREGADVTVVAVAASVGLSMKAAEKLGQEGISVEVIDPQTIQPLDEETIFRSVRKTGRIVAVDPAHRTGSFAGEVLARVTETAFASLKAAPRRVCTPDTHIPFAPVMEKGLYPSVESIVDAIRETVA</sequence>
<comment type="cofactor">
    <cofactor evidence="1">
        <name>thiamine diphosphate</name>
        <dbReference type="ChEBI" id="CHEBI:58937"/>
    </cofactor>
</comment>
<reference evidence="5 6" key="1">
    <citation type="submission" date="2020-07" db="EMBL/GenBank/DDBJ databases">
        <title>Genomic Encyclopedia of Type Strains, Phase IV (KMG-IV): sequencing the most valuable type-strain genomes for metagenomic binning, comparative biology and taxonomic classification.</title>
        <authorList>
            <person name="Goeker M."/>
        </authorList>
    </citation>
    <scope>NUCLEOTIDE SEQUENCE [LARGE SCALE GENOMIC DNA]</scope>
    <source>
        <strain evidence="5 6">DSM 29043</strain>
    </source>
</reference>